<dbReference type="AlphaFoldDB" id="A0A5C6U023"/>
<evidence type="ECO:0000313" key="2">
    <source>
        <dbReference type="Proteomes" id="UP000321832"/>
    </source>
</evidence>
<accession>A0A5C6U023</accession>
<organism evidence="1 2">
    <name type="scientific">Piscinibacter aquaticus</name>
    <dbReference type="NCBI Taxonomy" id="392597"/>
    <lineage>
        <taxon>Bacteria</taxon>
        <taxon>Pseudomonadati</taxon>
        <taxon>Pseudomonadota</taxon>
        <taxon>Betaproteobacteria</taxon>
        <taxon>Burkholderiales</taxon>
        <taxon>Sphaerotilaceae</taxon>
        <taxon>Piscinibacter</taxon>
    </lineage>
</organism>
<protein>
    <submittedName>
        <fullName evidence="1">Uncharacterized protein</fullName>
    </submittedName>
</protein>
<dbReference type="Proteomes" id="UP000321832">
    <property type="component" value="Unassembled WGS sequence"/>
</dbReference>
<keyword evidence="2" id="KW-1185">Reference proteome</keyword>
<dbReference type="EMBL" id="VOPW01000001">
    <property type="protein sequence ID" value="TXC66059.1"/>
    <property type="molecule type" value="Genomic_DNA"/>
</dbReference>
<comment type="caution">
    <text evidence="1">The sequence shown here is derived from an EMBL/GenBank/DDBJ whole genome shotgun (WGS) entry which is preliminary data.</text>
</comment>
<gene>
    <name evidence="1" type="ORF">FSC37_09430</name>
</gene>
<proteinExistence type="predicted"/>
<name>A0A5C6U023_9BURK</name>
<reference evidence="1 2" key="1">
    <citation type="submission" date="2019-08" db="EMBL/GenBank/DDBJ databases">
        <authorList>
            <person name="Khan S.A."/>
            <person name="Jeon C.O."/>
            <person name="Jeong S.E."/>
        </authorList>
    </citation>
    <scope>NUCLEOTIDE SEQUENCE [LARGE SCALE GENOMIC DNA]</scope>
    <source>
        <strain evidence="2">IMCC1728</strain>
    </source>
</reference>
<sequence length="123" mass="13574">MVLIAGLINKRLLQNLTSRRTSEYAEVKAAIGYADGTNMQLLESCAANAKPLTFHGRYDYSVPVSPAVLKWFLDKKNLNLVCNLVPDFLHAKVIWWVGVGAYVGSASVRTLNWACFRLSSPGT</sequence>
<evidence type="ECO:0000313" key="1">
    <source>
        <dbReference type="EMBL" id="TXC66059.1"/>
    </source>
</evidence>